<sequence>MMLDNFRAKLRKEAQLWRDEGLINPALYTQLAERYQFNKLEAAARDRFVFLLIGIGCILLASGAITFIAANWDVWSREAKVVLLISLFIGTSITGFSFWREGTSINSEGKKPPLGKKLLGEGLLFIAALILGANLALMGQLFQINRSTYELFLAWGLSVLAMSWGLRLTSLGILGIVLTQIGYWFGLGELPNSGTDLTWARLIVQHMPLFSWLTFVPLAYWVRSRWIFASSAFAFASSLQLNVNSLQLLSYSQAAPWLASFAFVLPPALFWSYDDLLFPEINYRLFQPLARSLALLFFGFLFYILSFSWWWQNALYISRTNYNSVLRFFPLIDLGILSGLAVLQWLYLLRHRPNRQHQGIDITSVFIGSFILITALVPFLHQASSRFGVFAVFTFNVLLALLAGGLIREGLQLGKRRPFWSGLMLLTLQIISRMLESDSGLLFKSLVFILCGWGVISAGLWFEARLNNLSKANSPK</sequence>
<feature type="transmembrane region" description="Helical" evidence="1">
    <location>
        <begin position="151"/>
        <end position="178"/>
    </location>
</feature>
<feature type="transmembrane region" description="Helical" evidence="1">
    <location>
        <begin position="360"/>
        <end position="381"/>
    </location>
</feature>
<protein>
    <submittedName>
        <fullName evidence="3">DUF2157 domain-containing protein</fullName>
    </submittedName>
</protein>
<reference evidence="3" key="1">
    <citation type="submission" date="2021-05" db="EMBL/GenBank/DDBJ databases">
        <authorList>
            <person name="Pietrasiak N."/>
            <person name="Ward R."/>
            <person name="Stajich J.E."/>
            <person name="Kurbessoian T."/>
        </authorList>
    </citation>
    <scope>NUCLEOTIDE SEQUENCE</scope>
    <source>
        <strain evidence="3">GSE-NOS-MK-12-04C</strain>
    </source>
</reference>
<feature type="transmembrane region" description="Helical" evidence="1">
    <location>
        <begin position="255"/>
        <end position="273"/>
    </location>
</feature>
<feature type="transmembrane region" description="Helical" evidence="1">
    <location>
        <begin position="81"/>
        <end position="99"/>
    </location>
</feature>
<organism evidence="3 4">
    <name type="scientific">Cyanomargarita calcarea GSE-NOS-MK-12-04C</name>
    <dbReference type="NCBI Taxonomy" id="2839659"/>
    <lineage>
        <taxon>Bacteria</taxon>
        <taxon>Bacillati</taxon>
        <taxon>Cyanobacteriota</taxon>
        <taxon>Cyanophyceae</taxon>
        <taxon>Nostocales</taxon>
        <taxon>Cyanomargaritaceae</taxon>
        <taxon>Cyanomargarita</taxon>
    </lineage>
</organism>
<reference evidence="3" key="2">
    <citation type="journal article" date="2022" name="Microbiol. Resour. Announc.">
        <title>Metagenome Sequencing to Explore Phylogenomics of Terrestrial Cyanobacteria.</title>
        <authorList>
            <person name="Ward R.D."/>
            <person name="Stajich J.E."/>
            <person name="Johansen J.R."/>
            <person name="Huntemann M."/>
            <person name="Clum A."/>
            <person name="Foster B."/>
            <person name="Foster B."/>
            <person name="Roux S."/>
            <person name="Palaniappan K."/>
            <person name="Varghese N."/>
            <person name="Mukherjee S."/>
            <person name="Reddy T.B.K."/>
            <person name="Daum C."/>
            <person name="Copeland A."/>
            <person name="Chen I.A."/>
            <person name="Ivanova N.N."/>
            <person name="Kyrpides N.C."/>
            <person name="Shapiro N."/>
            <person name="Eloe-Fadrosh E.A."/>
            <person name="Pietrasiak N."/>
        </authorList>
    </citation>
    <scope>NUCLEOTIDE SEQUENCE</scope>
    <source>
        <strain evidence="3">GSE-NOS-MK-12-04C</strain>
    </source>
</reference>
<dbReference type="EMBL" id="JAHHGZ010000040">
    <property type="protein sequence ID" value="MBW4671192.1"/>
    <property type="molecule type" value="Genomic_DNA"/>
</dbReference>
<comment type="caution">
    <text evidence="3">The sequence shown here is derived from an EMBL/GenBank/DDBJ whole genome shotgun (WGS) entry which is preliminary data.</text>
</comment>
<feature type="domain" description="DUF2157" evidence="2">
    <location>
        <begin position="16"/>
        <end position="171"/>
    </location>
</feature>
<gene>
    <name evidence="3" type="ORF">KME60_28160</name>
</gene>
<feature type="transmembrane region" description="Helical" evidence="1">
    <location>
        <begin position="119"/>
        <end position="139"/>
    </location>
</feature>
<feature type="transmembrane region" description="Helical" evidence="1">
    <location>
        <begin position="387"/>
        <end position="407"/>
    </location>
</feature>
<keyword evidence="1" id="KW-0472">Membrane</keyword>
<dbReference type="Proteomes" id="UP000729701">
    <property type="component" value="Unassembled WGS sequence"/>
</dbReference>
<name>A0A951QS42_9CYAN</name>
<evidence type="ECO:0000313" key="3">
    <source>
        <dbReference type="EMBL" id="MBW4671192.1"/>
    </source>
</evidence>
<accession>A0A951QS42</accession>
<feature type="transmembrane region" description="Helical" evidence="1">
    <location>
        <begin position="198"/>
        <end position="219"/>
    </location>
</feature>
<evidence type="ECO:0000259" key="2">
    <source>
        <dbReference type="Pfam" id="PF09925"/>
    </source>
</evidence>
<dbReference type="Pfam" id="PF09925">
    <property type="entry name" value="DUF2157"/>
    <property type="match status" value="1"/>
</dbReference>
<feature type="transmembrane region" description="Helical" evidence="1">
    <location>
        <begin position="441"/>
        <end position="462"/>
    </location>
</feature>
<keyword evidence="1" id="KW-0812">Transmembrane</keyword>
<keyword evidence="1" id="KW-1133">Transmembrane helix</keyword>
<evidence type="ECO:0000256" key="1">
    <source>
        <dbReference type="SAM" id="Phobius"/>
    </source>
</evidence>
<dbReference type="InterPro" id="IPR018677">
    <property type="entry name" value="DUF2157"/>
</dbReference>
<dbReference type="AlphaFoldDB" id="A0A951QS42"/>
<feature type="transmembrane region" description="Helical" evidence="1">
    <location>
        <begin position="331"/>
        <end position="348"/>
    </location>
</feature>
<feature type="transmembrane region" description="Helical" evidence="1">
    <location>
        <begin position="293"/>
        <end position="311"/>
    </location>
</feature>
<feature type="transmembrane region" description="Helical" evidence="1">
    <location>
        <begin position="48"/>
        <end position="69"/>
    </location>
</feature>
<proteinExistence type="predicted"/>
<evidence type="ECO:0000313" key="4">
    <source>
        <dbReference type="Proteomes" id="UP000729701"/>
    </source>
</evidence>